<feature type="domain" description="Reductase C-terminal" evidence="7">
    <location>
        <begin position="326"/>
        <end position="393"/>
    </location>
</feature>
<evidence type="ECO:0000259" key="7">
    <source>
        <dbReference type="Pfam" id="PF14759"/>
    </source>
</evidence>
<dbReference type="InterPro" id="IPR050446">
    <property type="entry name" value="FAD-oxidoreductase/Apoptosis"/>
</dbReference>
<feature type="region of interest" description="Disordered" evidence="5">
    <location>
        <begin position="475"/>
        <end position="606"/>
    </location>
</feature>
<evidence type="ECO:0000313" key="9">
    <source>
        <dbReference type="Proteomes" id="UP000520767"/>
    </source>
</evidence>
<feature type="compositionally biased region" description="Low complexity" evidence="5">
    <location>
        <begin position="475"/>
        <end position="484"/>
    </location>
</feature>
<feature type="region of interest" description="Disordered" evidence="5">
    <location>
        <begin position="623"/>
        <end position="971"/>
    </location>
</feature>
<comment type="cofactor">
    <cofactor evidence="1">
        <name>FAD</name>
        <dbReference type="ChEBI" id="CHEBI:57692"/>
    </cofactor>
</comment>
<dbReference type="SUPFAM" id="SSF55424">
    <property type="entry name" value="FAD/NAD-linked reductases, dimerisation (C-terminal) domain"/>
    <property type="match status" value="1"/>
</dbReference>
<organism evidence="8 9">
    <name type="scientific">Actinophytocola algeriensis</name>
    <dbReference type="NCBI Taxonomy" id="1768010"/>
    <lineage>
        <taxon>Bacteria</taxon>
        <taxon>Bacillati</taxon>
        <taxon>Actinomycetota</taxon>
        <taxon>Actinomycetes</taxon>
        <taxon>Pseudonocardiales</taxon>
        <taxon>Pseudonocardiaceae</taxon>
    </lineage>
</organism>
<feature type="compositionally biased region" description="Basic and acidic residues" evidence="5">
    <location>
        <begin position="687"/>
        <end position="696"/>
    </location>
</feature>
<dbReference type="Pfam" id="PF07992">
    <property type="entry name" value="Pyr_redox_2"/>
    <property type="match status" value="1"/>
</dbReference>
<keyword evidence="4" id="KW-0560">Oxidoreductase</keyword>
<dbReference type="PRINTS" id="PR00368">
    <property type="entry name" value="FADPNR"/>
</dbReference>
<keyword evidence="2" id="KW-0285">Flavoprotein</keyword>
<protein>
    <submittedName>
        <fullName evidence="8">NADPH-dependent 2,4-dienoyl-CoA reductase/sulfur reductase-like enzyme</fullName>
    </submittedName>
</protein>
<evidence type="ECO:0000256" key="2">
    <source>
        <dbReference type="ARBA" id="ARBA00022630"/>
    </source>
</evidence>
<dbReference type="RefSeq" id="WP_225943934.1">
    <property type="nucleotide sequence ID" value="NZ_JACHJQ010000001.1"/>
</dbReference>
<dbReference type="Gene3D" id="3.30.390.30">
    <property type="match status" value="1"/>
</dbReference>
<feature type="compositionally biased region" description="Pro residues" evidence="5">
    <location>
        <begin position="485"/>
        <end position="513"/>
    </location>
</feature>
<feature type="compositionally biased region" description="Low complexity" evidence="5">
    <location>
        <begin position="698"/>
        <end position="719"/>
    </location>
</feature>
<name>A0A7W7VCG9_9PSEU</name>
<evidence type="ECO:0000259" key="6">
    <source>
        <dbReference type="Pfam" id="PF07992"/>
    </source>
</evidence>
<dbReference type="GO" id="GO:0005737">
    <property type="term" value="C:cytoplasm"/>
    <property type="evidence" value="ECO:0007669"/>
    <property type="project" value="TreeGrafter"/>
</dbReference>
<feature type="compositionally biased region" description="Low complexity" evidence="5">
    <location>
        <begin position="536"/>
        <end position="549"/>
    </location>
</feature>
<evidence type="ECO:0000256" key="4">
    <source>
        <dbReference type="ARBA" id="ARBA00023002"/>
    </source>
</evidence>
<dbReference type="Gene3D" id="3.50.50.60">
    <property type="entry name" value="FAD/NAD(P)-binding domain"/>
    <property type="match status" value="2"/>
</dbReference>
<feature type="domain" description="FAD/NAD(P)-binding" evidence="6">
    <location>
        <begin position="6"/>
        <end position="303"/>
    </location>
</feature>
<dbReference type="Proteomes" id="UP000520767">
    <property type="component" value="Unassembled WGS sequence"/>
</dbReference>
<comment type="caution">
    <text evidence="8">The sequence shown here is derived from an EMBL/GenBank/DDBJ whole genome shotgun (WGS) entry which is preliminary data.</text>
</comment>
<evidence type="ECO:0000313" key="8">
    <source>
        <dbReference type="EMBL" id="MBB4905007.1"/>
    </source>
</evidence>
<dbReference type="PANTHER" id="PTHR43557">
    <property type="entry name" value="APOPTOSIS-INDUCING FACTOR 1"/>
    <property type="match status" value="1"/>
</dbReference>
<gene>
    <name evidence="8" type="ORF">FHR82_001217</name>
</gene>
<dbReference type="InterPro" id="IPR036188">
    <property type="entry name" value="FAD/NAD-bd_sf"/>
</dbReference>
<feature type="compositionally biased region" description="Pro residues" evidence="5">
    <location>
        <begin position="521"/>
        <end position="535"/>
    </location>
</feature>
<keyword evidence="3" id="KW-0274">FAD</keyword>
<dbReference type="EMBL" id="JACHJQ010000001">
    <property type="protein sequence ID" value="MBB4905007.1"/>
    <property type="molecule type" value="Genomic_DNA"/>
</dbReference>
<feature type="compositionally biased region" description="Basic and acidic residues" evidence="5">
    <location>
        <begin position="424"/>
        <end position="436"/>
    </location>
</feature>
<dbReference type="PANTHER" id="PTHR43557:SF2">
    <property type="entry name" value="RIESKE DOMAIN-CONTAINING PROTEIN-RELATED"/>
    <property type="match status" value="1"/>
</dbReference>
<sequence length="971" mass="102096">MNRDERIVVVGAGLTGLRAAERLRELKFEGEIMLLGDEKQPPYHRPALSKQLLMGSLRSSDLTLPAYEDLNAKWRFGTQVRQLVPHNKVLHLPGGEELTYDGLVIATGVEAKRPNDLPYYDPRVLVLRTMADGMELERVIGSTKGRVAVVGGGFTGCEIAASLRHLSREVTLIGRQDTLLGNVLGPELGQWLTNLHRDHGVDLALGNSVQEWAPGPEGIGLRLTDGTTLLASCVVVAAGTVPLTGWLRGSGLPLDNGVVCEPTCHVVGAEDVAAAGDVAQWPNLRFDNVPRRVEHWLNAIEMGRAAAESLLAGRTAAEPFTPMPRFWTEQYGVRIQAAGMPKLGKDIITLGTPDEGTGTVYGYSKEGRLFGVVGLDCPSSVLAWTDSVSRQNPAPRPRTPAEPAPAVSVGGGAVKRGKGRHALPPKDKQPQRAEKREHEIAFVEEPPGQVGVGAGAVPTGRPKNVVDSFSRMLPVKVRPPRGGAVPPPGTPNPPPPGTPVPPPPGVPIPPPPAARANGAPVLPPPGTPVPPPVPGVPVNGAPVSPPVNGRPVAPFGGAPRNGHPALGPAPSGRFPVPQEADRVAPPQFRAAPGLPEPLAGRLTEGDSLAIDVTGQMALLDANGHVRPPEFHDPMATSATMIEGMPPATPDGPIPPARRGPSSSYGALPPARRGSDGSFAKGPADPFDGPRARDAQDSRGGMPPARRGGPGSRGALPPARGAEDSFGGMPPARRGGEDSFGAMPPARRGGEDSFGAMPPARRGAKDSFGGLPPARRGAQDSPSGRARRSAEDSFGSMPPARRGATDSFDTLPPVRRGSGGSRGDLPPARRDATRTRQGADSGFGGGARGPEDPFAALAESLDRTPPVERSVDETVVEGMPPRRPAKNGPTNGGRAARRRAEERLSNSMDPALSSIRLVPALPSMDDSFDRLPKHSRPDDDYLVRQRFGPEDSYDSMPAVERPVRSSGRRRHA</sequence>
<evidence type="ECO:0000256" key="3">
    <source>
        <dbReference type="ARBA" id="ARBA00022827"/>
    </source>
</evidence>
<accession>A0A7W7VCG9</accession>
<dbReference type="Pfam" id="PF14759">
    <property type="entry name" value="Reductase_C"/>
    <property type="match status" value="1"/>
</dbReference>
<feature type="compositionally biased region" description="Pro residues" evidence="5">
    <location>
        <begin position="646"/>
        <end position="657"/>
    </location>
</feature>
<feature type="compositionally biased region" description="Basic and acidic residues" evidence="5">
    <location>
        <begin position="859"/>
        <end position="871"/>
    </location>
</feature>
<proteinExistence type="predicted"/>
<dbReference type="InterPro" id="IPR023753">
    <property type="entry name" value="FAD/NAD-binding_dom"/>
</dbReference>
<feature type="compositionally biased region" description="Pro residues" evidence="5">
    <location>
        <begin position="394"/>
        <end position="403"/>
    </location>
</feature>
<dbReference type="GO" id="GO:0016651">
    <property type="term" value="F:oxidoreductase activity, acting on NAD(P)H"/>
    <property type="evidence" value="ECO:0007669"/>
    <property type="project" value="TreeGrafter"/>
</dbReference>
<evidence type="ECO:0000256" key="1">
    <source>
        <dbReference type="ARBA" id="ARBA00001974"/>
    </source>
</evidence>
<dbReference type="InterPro" id="IPR016156">
    <property type="entry name" value="FAD/NAD-linked_Rdtase_dimer_sf"/>
</dbReference>
<keyword evidence="9" id="KW-1185">Reference proteome</keyword>
<evidence type="ECO:0000256" key="5">
    <source>
        <dbReference type="SAM" id="MobiDB-lite"/>
    </source>
</evidence>
<feature type="region of interest" description="Disordered" evidence="5">
    <location>
        <begin position="388"/>
        <end position="436"/>
    </location>
</feature>
<dbReference type="InterPro" id="IPR028202">
    <property type="entry name" value="Reductase_C"/>
</dbReference>
<reference evidence="8 9" key="1">
    <citation type="submission" date="2020-08" db="EMBL/GenBank/DDBJ databases">
        <title>Genomic Encyclopedia of Type Strains, Phase III (KMG-III): the genomes of soil and plant-associated and newly described type strains.</title>
        <authorList>
            <person name="Whitman W."/>
        </authorList>
    </citation>
    <scope>NUCLEOTIDE SEQUENCE [LARGE SCALE GENOMIC DNA]</scope>
    <source>
        <strain evidence="8 9">CECT 8960</strain>
    </source>
</reference>
<dbReference type="SUPFAM" id="SSF51905">
    <property type="entry name" value="FAD/NAD(P)-binding domain"/>
    <property type="match status" value="2"/>
</dbReference>
<feature type="compositionally biased region" description="Basic and acidic residues" evidence="5">
    <location>
        <begin position="926"/>
        <end position="948"/>
    </location>
</feature>
<dbReference type="PRINTS" id="PR00411">
    <property type="entry name" value="PNDRDTASEI"/>
</dbReference>
<dbReference type="AlphaFoldDB" id="A0A7W7VCG9"/>